<feature type="region of interest" description="Disordered" evidence="5">
    <location>
        <begin position="213"/>
        <end position="233"/>
    </location>
</feature>
<keyword evidence="6" id="KW-0472">Membrane</keyword>
<dbReference type="Gene3D" id="2.60.40.10">
    <property type="entry name" value="Immunoglobulins"/>
    <property type="match status" value="1"/>
</dbReference>
<reference evidence="9" key="1">
    <citation type="submission" date="2023-07" db="EMBL/GenBank/DDBJ databases">
        <authorList>
            <person name="Stuckert A."/>
        </authorList>
    </citation>
    <scope>NUCLEOTIDE SEQUENCE</scope>
</reference>
<evidence type="ECO:0000256" key="2">
    <source>
        <dbReference type="ARBA" id="ARBA00023180"/>
    </source>
</evidence>
<evidence type="ECO:0000256" key="1">
    <source>
        <dbReference type="ARBA" id="ARBA00022729"/>
    </source>
</evidence>
<dbReference type="PANTHER" id="PTHR44427">
    <property type="entry name" value="CARCINOEMBRYONIC ANTIGEN-RELATED CELL ADHESION MOLECULE 19"/>
    <property type="match status" value="1"/>
</dbReference>
<dbReference type="Proteomes" id="UP001176940">
    <property type="component" value="Unassembled WGS sequence"/>
</dbReference>
<keyword evidence="3" id="KW-0393">Immunoglobulin domain</keyword>
<evidence type="ECO:0000256" key="4">
    <source>
        <dbReference type="ARBA" id="ARBA00038222"/>
    </source>
</evidence>
<keyword evidence="10" id="KW-1185">Reference proteome</keyword>
<evidence type="ECO:0000256" key="7">
    <source>
        <dbReference type="SAM" id="SignalP"/>
    </source>
</evidence>
<evidence type="ECO:0000259" key="8">
    <source>
        <dbReference type="Pfam" id="PF07686"/>
    </source>
</evidence>
<keyword evidence="6" id="KW-0812">Transmembrane</keyword>
<dbReference type="Pfam" id="PF07686">
    <property type="entry name" value="V-set"/>
    <property type="match status" value="1"/>
</dbReference>
<keyword evidence="2" id="KW-0325">Glycoprotein</keyword>
<dbReference type="SUPFAM" id="SSF48726">
    <property type="entry name" value="Immunoglobulin"/>
    <property type="match status" value="1"/>
</dbReference>
<gene>
    <name evidence="9" type="ORF">RIMI_LOCUS3402179</name>
</gene>
<protein>
    <recommendedName>
        <fullName evidence="8">Immunoglobulin V-set domain-containing protein</fullName>
    </recommendedName>
</protein>
<organism evidence="9 10">
    <name type="scientific">Ranitomeya imitator</name>
    <name type="common">mimic poison frog</name>
    <dbReference type="NCBI Taxonomy" id="111125"/>
    <lineage>
        <taxon>Eukaryota</taxon>
        <taxon>Metazoa</taxon>
        <taxon>Chordata</taxon>
        <taxon>Craniata</taxon>
        <taxon>Vertebrata</taxon>
        <taxon>Euteleostomi</taxon>
        <taxon>Amphibia</taxon>
        <taxon>Batrachia</taxon>
        <taxon>Anura</taxon>
        <taxon>Neobatrachia</taxon>
        <taxon>Hyloidea</taxon>
        <taxon>Dendrobatidae</taxon>
        <taxon>Dendrobatinae</taxon>
        <taxon>Ranitomeya</taxon>
    </lineage>
</organism>
<evidence type="ECO:0000313" key="9">
    <source>
        <dbReference type="EMBL" id="CAJ0928376.1"/>
    </source>
</evidence>
<comment type="similarity">
    <text evidence="4">Belongs to the immunoglobulin superfamily. CEA family.</text>
</comment>
<name>A0ABN9L1J8_9NEOB</name>
<feature type="compositionally biased region" description="Basic and acidic residues" evidence="5">
    <location>
        <begin position="213"/>
        <end position="232"/>
    </location>
</feature>
<evidence type="ECO:0000313" key="10">
    <source>
        <dbReference type="Proteomes" id="UP001176940"/>
    </source>
</evidence>
<dbReference type="InterPro" id="IPR036179">
    <property type="entry name" value="Ig-like_dom_sf"/>
</dbReference>
<evidence type="ECO:0000256" key="6">
    <source>
        <dbReference type="SAM" id="Phobius"/>
    </source>
</evidence>
<proteinExistence type="inferred from homology"/>
<dbReference type="InterPro" id="IPR013783">
    <property type="entry name" value="Ig-like_fold"/>
</dbReference>
<evidence type="ECO:0000256" key="5">
    <source>
        <dbReference type="SAM" id="MobiDB-lite"/>
    </source>
</evidence>
<keyword evidence="1 7" id="KW-0732">Signal</keyword>
<feature type="domain" description="Immunoglobulin V-set" evidence="8">
    <location>
        <begin position="134"/>
        <end position="209"/>
    </location>
</feature>
<sequence length="270" mass="29555">MVSIAGLQRAIGAIVLLLLVLESAPAQSALSGAIFLKTHSRKPAVCLQENGAGKRGLRRRRFRHQEEQDIGARKESGSMADLLSILSPFFFPLYFAVFVATWMHSIFGIKIDVYPSSPLVNDTVILKVTEIIDQFLLLSWYKGQNTNSDQQIIWLNSNKERRNGSQIFKEADIFTNGSFQIKNAQKDHSGFYTVSVQTTSGLSHETTSLTINEKVETTPDTSEKDPGQKDPNEGLTVGQIVGIVIGSIAGAVLVLGGGVFLYKKHSDSGK</sequence>
<feature type="chain" id="PRO_5046415410" description="Immunoglobulin V-set domain-containing protein" evidence="7">
    <location>
        <begin position="27"/>
        <end position="270"/>
    </location>
</feature>
<dbReference type="EMBL" id="CAUEEQ010005102">
    <property type="protein sequence ID" value="CAJ0928376.1"/>
    <property type="molecule type" value="Genomic_DNA"/>
</dbReference>
<dbReference type="InterPro" id="IPR050831">
    <property type="entry name" value="CEA_cell_adhesion"/>
</dbReference>
<dbReference type="PANTHER" id="PTHR44427:SF1">
    <property type="entry name" value="CARCINOEMBRYONIC ANTIGEN-RELATED CELL ADHESION MOLECULE 1"/>
    <property type="match status" value="1"/>
</dbReference>
<keyword evidence="6" id="KW-1133">Transmembrane helix</keyword>
<dbReference type="InterPro" id="IPR013106">
    <property type="entry name" value="Ig_V-set"/>
</dbReference>
<evidence type="ECO:0000256" key="3">
    <source>
        <dbReference type="ARBA" id="ARBA00023319"/>
    </source>
</evidence>
<feature type="transmembrane region" description="Helical" evidence="6">
    <location>
        <begin position="240"/>
        <end position="262"/>
    </location>
</feature>
<accession>A0ABN9L1J8</accession>
<feature type="signal peptide" evidence="7">
    <location>
        <begin position="1"/>
        <end position="26"/>
    </location>
</feature>
<comment type="caution">
    <text evidence="9">The sequence shown here is derived from an EMBL/GenBank/DDBJ whole genome shotgun (WGS) entry which is preliminary data.</text>
</comment>